<name>A0AAE0M8F3_9PEZI</name>
<evidence type="ECO:0000256" key="1">
    <source>
        <dbReference type="ARBA" id="ARBA00023242"/>
    </source>
</evidence>
<reference evidence="4" key="1">
    <citation type="journal article" date="2023" name="Mol. Phylogenet. Evol.">
        <title>Genome-scale phylogeny and comparative genomics of the fungal order Sordariales.</title>
        <authorList>
            <person name="Hensen N."/>
            <person name="Bonometti L."/>
            <person name="Westerberg I."/>
            <person name="Brannstrom I.O."/>
            <person name="Guillou S."/>
            <person name="Cros-Aarteil S."/>
            <person name="Calhoun S."/>
            <person name="Haridas S."/>
            <person name="Kuo A."/>
            <person name="Mondo S."/>
            <person name="Pangilinan J."/>
            <person name="Riley R."/>
            <person name="LaButti K."/>
            <person name="Andreopoulos B."/>
            <person name="Lipzen A."/>
            <person name="Chen C."/>
            <person name="Yan M."/>
            <person name="Daum C."/>
            <person name="Ng V."/>
            <person name="Clum A."/>
            <person name="Steindorff A."/>
            <person name="Ohm R.A."/>
            <person name="Martin F."/>
            <person name="Silar P."/>
            <person name="Natvig D.O."/>
            <person name="Lalanne C."/>
            <person name="Gautier V."/>
            <person name="Ament-Velasquez S.L."/>
            <person name="Kruys A."/>
            <person name="Hutchinson M.I."/>
            <person name="Powell A.J."/>
            <person name="Barry K."/>
            <person name="Miller A.N."/>
            <person name="Grigoriev I.V."/>
            <person name="Debuchy R."/>
            <person name="Gladieux P."/>
            <person name="Hiltunen Thoren M."/>
            <person name="Johannesson H."/>
        </authorList>
    </citation>
    <scope>NUCLEOTIDE SEQUENCE</scope>
    <source>
        <strain evidence="4">CBS 118394</strain>
    </source>
</reference>
<dbReference type="PROSITE" id="PS50048">
    <property type="entry name" value="ZN2_CY6_FUNGAL_2"/>
    <property type="match status" value="1"/>
</dbReference>
<evidence type="ECO:0000256" key="2">
    <source>
        <dbReference type="SAM" id="MobiDB-lite"/>
    </source>
</evidence>
<dbReference type="InterPro" id="IPR036864">
    <property type="entry name" value="Zn2-C6_fun-type_DNA-bd_sf"/>
</dbReference>
<dbReference type="Pfam" id="PF00172">
    <property type="entry name" value="Zn_clus"/>
    <property type="match status" value="1"/>
</dbReference>
<keyword evidence="1" id="KW-0539">Nucleus</keyword>
<proteinExistence type="predicted"/>
<dbReference type="PANTHER" id="PTHR35392:SF5">
    <property type="entry name" value="ZN(2)-C6 FUNGAL-TYPE DOMAIN-CONTAINING PROTEIN"/>
    <property type="match status" value="1"/>
</dbReference>
<feature type="compositionally biased region" description="Low complexity" evidence="2">
    <location>
        <begin position="291"/>
        <end position="310"/>
    </location>
</feature>
<sequence length="821" mass="90796">MASVASSGTSPLSGYEFPQATESSAGDRDENLWTLVPVPNSSSSGPSSAGFFPSPSTSGGRLGSPWGIVGPDGHLQPSPTAASPLSLNLESFDQHAGYLASSYLHQSSSGPYGATQAADSHFMPDPLVQHDGQDLFTSGELMSDQQLNELNDLLAAHDTDLLALFQQQPIPMGGGGGMDNNQPLPNFEFDIPQHLRSAADVAPWTGAQPVFVMEDPSTISPSPPAQRYSPSSISSPSVVSVSPQPSPVHVKREPGLFPDRKPPTATTTTTPPITIRKVRDNNTRVSKKKSSPAASEPSSSLSSSSGSSSTNSKFFIVTPDSVNAHADRPNPFECFEAMRPSQRGRKGPLADETKESALQVRRQGACFCCHARKVKCDKERPCRNCKKLTLQVPGVVCWRFQDFLPVLFPEFIRFHFRKDEMAKFIAENIADFKISGTDKPCTVQLFSGTRFRATLSLKANFFSPKTDEVLQHWHLTAGRSNTVDLQARNSVPIGLDLDGVSSATNTTTQKQQQRDELRKKTREYINAIVREPGYAELVTDSLRHTQIPRKILRIVQDYSSSCDAPMVRRALSIYAMHFVMTRHLCLTRQTIDTLTPSLSPDIRNAAFVTPRVLSRQIKSVIDEMMAREMTLLFENFSKSLKPKSRKEWAPCMAAFLVLCLFMESVEAAADTFVMSDNEINLRKRGVPAMSRQNALTVNKELENLPFKQFAFQFHQIYQTHSRDAASRSFNPLLDDGCLEELTGAGGGDDKGVAGRAALEMIWKLRRFVDEPDLWSELDFLTADFTLPNVEQHAYPRDVSYEYTGRLVSKFLLSFTDEKYLF</sequence>
<dbReference type="PANTHER" id="PTHR35392">
    <property type="entry name" value="ZN(II)2CYS6 TRANSCRIPTION FACTOR (EUROFUNG)-RELATED-RELATED"/>
    <property type="match status" value="1"/>
</dbReference>
<feature type="compositionally biased region" description="Polar residues" evidence="2">
    <location>
        <begin position="1"/>
        <end position="12"/>
    </location>
</feature>
<accession>A0AAE0M8F3</accession>
<dbReference type="SUPFAM" id="SSF57701">
    <property type="entry name" value="Zn2/Cys6 DNA-binding domain"/>
    <property type="match status" value="1"/>
</dbReference>
<dbReference type="AlphaFoldDB" id="A0AAE0M8F3"/>
<feature type="region of interest" description="Disordered" evidence="2">
    <location>
        <begin position="1"/>
        <end position="58"/>
    </location>
</feature>
<gene>
    <name evidence="4" type="ORF">B0H66DRAFT_554228</name>
</gene>
<dbReference type="GO" id="GO:0008270">
    <property type="term" value="F:zinc ion binding"/>
    <property type="evidence" value="ECO:0007669"/>
    <property type="project" value="InterPro"/>
</dbReference>
<dbReference type="Proteomes" id="UP001283341">
    <property type="component" value="Unassembled WGS sequence"/>
</dbReference>
<evidence type="ECO:0000259" key="3">
    <source>
        <dbReference type="PROSITE" id="PS50048"/>
    </source>
</evidence>
<feature type="compositionally biased region" description="Low complexity" evidence="2">
    <location>
        <begin position="229"/>
        <end position="243"/>
    </location>
</feature>
<feature type="compositionally biased region" description="Basic and acidic residues" evidence="2">
    <location>
        <begin position="250"/>
        <end position="262"/>
    </location>
</feature>
<feature type="compositionally biased region" description="Low complexity" evidence="2">
    <location>
        <begin position="39"/>
        <end position="58"/>
    </location>
</feature>
<dbReference type="CDD" id="cd00067">
    <property type="entry name" value="GAL4"/>
    <property type="match status" value="1"/>
</dbReference>
<organism evidence="4 5">
    <name type="scientific">Apodospora peruviana</name>
    <dbReference type="NCBI Taxonomy" id="516989"/>
    <lineage>
        <taxon>Eukaryota</taxon>
        <taxon>Fungi</taxon>
        <taxon>Dikarya</taxon>
        <taxon>Ascomycota</taxon>
        <taxon>Pezizomycotina</taxon>
        <taxon>Sordariomycetes</taxon>
        <taxon>Sordariomycetidae</taxon>
        <taxon>Sordariales</taxon>
        <taxon>Lasiosphaeriaceae</taxon>
        <taxon>Apodospora</taxon>
    </lineage>
</organism>
<feature type="region of interest" description="Disordered" evidence="2">
    <location>
        <begin position="215"/>
        <end position="310"/>
    </location>
</feature>
<comment type="caution">
    <text evidence="4">The sequence shown here is derived from an EMBL/GenBank/DDBJ whole genome shotgun (WGS) entry which is preliminary data.</text>
</comment>
<keyword evidence="5" id="KW-1185">Reference proteome</keyword>
<evidence type="ECO:0000313" key="4">
    <source>
        <dbReference type="EMBL" id="KAK3322398.1"/>
    </source>
</evidence>
<feature type="domain" description="Zn(2)-C6 fungal-type" evidence="3">
    <location>
        <begin position="365"/>
        <end position="397"/>
    </location>
</feature>
<evidence type="ECO:0000313" key="5">
    <source>
        <dbReference type="Proteomes" id="UP001283341"/>
    </source>
</evidence>
<dbReference type="GO" id="GO:0000981">
    <property type="term" value="F:DNA-binding transcription factor activity, RNA polymerase II-specific"/>
    <property type="evidence" value="ECO:0007669"/>
    <property type="project" value="InterPro"/>
</dbReference>
<protein>
    <recommendedName>
        <fullName evidence="3">Zn(2)-C6 fungal-type domain-containing protein</fullName>
    </recommendedName>
</protein>
<feature type="compositionally biased region" description="Low complexity" evidence="2">
    <location>
        <begin position="263"/>
        <end position="275"/>
    </location>
</feature>
<dbReference type="InterPro" id="IPR052973">
    <property type="entry name" value="Fungal_sec-metab_reg_TF"/>
</dbReference>
<dbReference type="EMBL" id="JAUEDM010000003">
    <property type="protein sequence ID" value="KAK3322398.1"/>
    <property type="molecule type" value="Genomic_DNA"/>
</dbReference>
<dbReference type="InterPro" id="IPR001138">
    <property type="entry name" value="Zn2Cys6_DnaBD"/>
</dbReference>
<reference evidence="4" key="2">
    <citation type="submission" date="2023-06" db="EMBL/GenBank/DDBJ databases">
        <authorList>
            <consortium name="Lawrence Berkeley National Laboratory"/>
            <person name="Haridas S."/>
            <person name="Hensen N."/>
            <person name="Bonometti L."/>
            <person name="Westerberg I."/>
            <person name="Brannstrom I.O."/>
            <person name="Guillou S."/>
            <person name="Cros-Aarteil S."/>
            <person name="Calhoun S."/>
            <person name="Kuo A."/>
            <person name="Mondo S."/>
            <person name="Pangilinan J."/>
            <person name="Riley R."/>
            <person name="Labutti K."/>
            <person name="Andreopoulos B."/>
            <person name="Lipzen A."/>
            <person name="Chen C."/>
            <person name="Yanf M."/>
            <person name="Daum C."/>
            <person name="Ng V."/>
            <person name="Clum A."/>
            <person name="Steindorff A."/>
            <person name="Ohm R."/>
            <person name="Martin F."/>
            <person name="Silar P."/>
            <person name="Natvig D."/>
            <person name="Lalanne C."/>
            <person name="Gautier V."/>
            <person name="Ament-Velasquez S.L."/>
            <person name="Kruys A."/>
            <person name="Hutchinson M.I."/>
            <person name="Powell A.J."/>
            <person name="Barry K."/>
            <person name="Miller A.N."/>
            <person name="Grigoriev I.V."/>
            <person name="Debuchy R."/>
            <person name="Gladieux P."/>
            <person name="Thoren M.H."/>
            <person name="Johannesson H."/>
        </authorList>
    </citation>
    <scope>NUCLEOTIDE SEQUENCE</scope>
    <source>
        <strain evidence="4">CBS 118394</strain>
    </source>
</reference>